<protein>
    <submittedName>
        <fullName evidence="1">Uncharacterized protein</fullName>
    </submittedName>
</protein>
<accession>A0A3M7Q3Z0</accession>
<organism evidence="1 2">
    <name type="scientific">Brachionus plicatilis</name>
    <name type="common">Marine rotifer</name>
    <name type="synonym">Brachionus muelleri</name>
    <dbReference type="NCBI Taxonomy" id="10195"/>
    <lineage>
        <taxon>Eukaryota</taxon>
        <taxon>Metazoa</taxon>
        <taxon>Spiralia</taxon>
        <taxon>Gnathifera</taxon>
        <taxon>Rotifera</taxon>
        <taxon>Eurotatoria</taxon>
        <taxon>Monogononta</taxon>
        <taxon>Pseudotrocha</taxon>
        <taxon>Ploima</taxon>
        <taxon>Brachionidae</taxon>
        <taxon>Brachionus</taxon>
    </lineage>
</organism>
<reference evidence="1 2" key="1">
    <citation type="journal article" date="2018" name="Sci. Rep.">
        <title>Genomic signatures of local adaptation to the degree of environmental predictability in rotifers.</title>
        <authorList>
            <person name="Franch-Gras L."/>
            <person name="Hahn C."/>
            <person name="Garcia-Roger E.M."/>
            <person name="Carmona M.J."/>
            <person name="Serra M."/>
            <person name="Gomez A."/>
        </authorList>
    </citation>
    <scope>NUCLEOTIDE SEQUENCE [LARGE SCALE GENOMIC DNA]</scope>
    <source>
        <strain evidence="1">HYR1</strain>
    </source>
</reference>
<name>A0A3M7Q3Z0_BRAPC</name>
<evidence type="ECO:0000313" key="1">
    <source>
        <dbReference type="EMBL" id="RNA05912.1"/>
    </source>
</evidence>
<dbReference type="AlphaFoldDB" id="A0A3M7Q3Z0"/>
<comment type="caution">
    <text evidence="1">The sequence shown here is derived from an EMBL/GenBank/DDBJ whole genome shotgun (WGS) entry which is preliminary data.</text>
</comment>
<gene>
    <name evidence="1" type="ORF">BpHYR1_042814</name>
</gene>
<keyword evidence="2" id="KW-1185">Reference proteome</keyword>
<proteinExistence type="predicted"/>
<evidence type="ECO:0000313" key="2">
    <source>
        <dbReference type="Proteomes" id="UP000276133"/>
    </source>
</evidence>
<dbReference type="EMBL" id="REGN01007560">
    <property type="protein sequence ID" value="RNA05912.1"/>
    <property type="molecule type" value="Genomic_DNA"/>
</dbReference>
<sequence length="64" mass="7767">MNHLTPEISQLIRNRPQKASNSNPHFSFLVFKHDHDHKKKFFFEECFFFIELANYVKKEKKDAI</sequence>
<dbReference type="Proteomes" id="UP000276133">
    <property type="component" value="Unassembled WGS sequence"/>
</dbReference>